<evidence type="ECO:0000313" key="2">
    <source>
        <dbReference type="Proteomes" id="UP000637788"/>
    </source>
</evidence>
<evidence type="ECO:0000313" key="1">
    <source>
        <dbReference type="EMBL" id="GGK81656.1"/>
    </source>
</evidence>
<proteinExistence type="predicted"/>
<dbReference type="InterPro" id="IPR011032">
    <property type="entry name" value="GroES-like_sf"/>
</dbReference>
<accession>A0A917R114</accession>
<name>A0A917R114_9ACTN</name>
<sequence>MRVGCLVDSCRECDSCKAGLEQYCTGGRTVTYNAVGKGGEPRAKNEPA</sequence>
<dbReference type="AlphaFoldDB" id="A0A917R114"/>
<reference evidence="1" key="1">
    <citation type="journal article" date="2014" name="Int. J. Syst. Evol. Microbiol.">
        <title>Complete genome sequence of Corynebacterium casei LMG S-19264T (=DSM 44701T), isolated from a smear-ripened cheese.</title>
        <authorList>
            <consortium name="US DOE Joint Genome Institute (JGI-PGF)"/>
            <person name="Walter F."/>
            <person name="Albersmeier A."/>
            <person name="Kalinowski J."/>
            <person name="Ruckert C."/>
        </authorList>
    </citation>
    <scope>NUCLEOTIDE SEQUENCE</scope>
    <source>
        <strain evidence="1">JCM 3035</strain>
    </source>
</reference>
<dbReference type="SUPFAM" id="SSF50129">
    <property type="entry name" value="GroES-like"/>
    <property type="match status" value="1"/>
</dbReference>
<gene>
    <name evidence="1" type="ORF">GCM10010094_48690</name>
</gene>
<reference evidence="1" key="2">
    <citation type="submission" date="2020-09" db="EMBL/GenBank/DDBJ databases">
        <authorList>
            <person name="Sun Q."/>
            <person name="Ohkuma M."/>
        </authorList>
    </citation>
    <scope>NUCLEOTIDE SEQUENCE</scope>
    <source>
        <strain evidence="1">JCM 3035</strain>
    </source>
</reference>
<comment type="caution">
    <text evidence="1">The sequence shown here is derived from an EMBL/GenBank/DDBJ whole genome shotgun (WGS) entry which is preliminary data.</text>
</comment>
<keyword evidence="2" id="KW-1185">Reference proteome</keyword>
<organism evidence="1 2">
    <name type="scientific">Streptomyces flaveus</name>
    <dbReference type="NCBI Taxonomy" id="66370"/>
    <lineage>
        <taxon>Bacteria</taxon>
        <taxon>Bacillati</taxon>
        <taxon>Actinomycetota</taxon>
        <taxon>Actinomycetes</taxon>
        <taxon>Kitasatosporales</taxon>
        <taxon>Streptomycetaceae</taxon>
        <taxon>Streptomyces</taxon>
        <taxon>Streptomyces aurantiacus group</taxon>
    </lineage>
</organism>
<protein>
    <submittedName>
        <fullName evidence="1">Uncharacterized protein</fullName>
    </submittedName>
</protein>
<dbReference type="EMBL" id="BMPQ01000012">
    <property type="protein sequence ID" value="GGK81656.1"/>
    <property type="molecule type" value="Genomic_DNA"/>
</dbReference>
<dbReference type="Gene3D" id="3.90.180.10">
    <property type="entry name" value="Medium-chain alcohol dehydrogenases, catalytic domain"/>
    <property type="match status" value="1"/>
</dbReference>
<dbReference type="Proteomes" id="UP000637788">
    <property type="component" value="Unassembled WGS sequence"/>
</dbReference>